<dbReference type="AlphaFoldDB" id="A0A0N9I5M3"/>
<dbReference type="Proteomes" id="UP000063699">
    <property type="component" value="Chromosome"/>
</dbReference>
<sequence>MSAVRDSVRIQIENKVVSLVNAERAKRDLGRLRIDERLRRCARGHSADMAERDYFAHQGPRGLSPLERMLAAGVEEPAGENIACGQETPAQVVHAWMQSIPHRRNILHKDFGTIGVGLHVSGGVPWWTQNFGY</sequence>
<dbReference type="InterPro" id="IPR014044">
    <property type="entry name" value="CAP_dom"/>
</dbReference>
<dbReference type="InterPro" id="IPR035940">
    <property type="entry name" value="CAP_sf"/>
</dbReference>
<dbReference type="EMBL" id="CP012752">
    <property type="protein sequence ID" value="ALG15388.1"/>
    <property type="molecule type" value="Genomic_DNA"/>
</dbReference>
<keyword evidence="3" id="KW-1185">Reference proteome</keyword>
<dbReference type="KEGG" id="kphy:AOZ06_38715"/>
<dbReference type="CDD" id="cd05379">
    <property type="entry name" value="CAP_bacterial"/>
    <property type="match status" value="1"/>
</dbReference>
<name>A0A0N9I5M3_9PSEU</name>
<dbReference type="Pfam" id="PF00188">
    <property type="entry name" value="CAP"/>
    <property type="match status" value="1"/>
</dbReference>
<dbReference type="SUPFAM" id="SSF55797">
    <property type="entry name" value="PR-1-like"/>
    <property type="match status" value="1"/>
</dbReference>
<dbReference type="PANTHER" id="PTHR31157:SF1">
    <property type="entry name" value="SCP DOMAIN-CONTAINING PROTEIN"/>
    <property type="match status" value="1"/>
</dbReference>
<accession>A0A0N9I5M3</accession>
<dbReference type="OrthoDB" id="8611574at2"/>
<feature type="domain" description="SCP" evidence="1">
    <location>
        <begin position="18"/>
        <end position="131"/>
    </location>
</feature>
<protein>
    <recommendedName>
        <fullName evidence="1">SCP domain-containing protein</fullName>
    </recommendedName>
</protein>
<reference evidence="2 3" key="1">
    <citation type="submission" date="2015-07" db="EMBL/GenBank/DDBJ databases">
        <title>Genome sequencing of Kibdelosporangium phytohabitans.</title>
        <authorList>
            <person name="Qin S."/>
            <person name="Xing K."/>
        </authorList>
    </citation>
    <scope>NUCLEOTIDE SEQUENCE [LARGE SCALE GENOMIC DNA]</scope>
    <source>
        <strain evidence="2 3">KLBMP1111</strain>
    </source>
</reference>
<organism evidence="2 3">
    <name type="scientific">Kibdelosporangium phytohabitans</name>
    <dbReference type="NCBI Taxonomy" id="860235"/>
    <lineage>
        <taxon>Bacteria</taxon>
        <taxon>Bacillati</taxon>
        <taxon>Actinomycetota</taxon>
        <taxon>Actinomycetes</taxon>
        <taxon>Pseudonocardiales</taxon>
        <taxon>Pseudonocardiaceae</taxon>
        <taxon>Kibdelosporangium</taxon>
    </lineage>
</organism>
<dbReference type="PANTHER" id="PTHR31157">
    <property type="entry name" value="SCP DOMAIN-CONTAINING PROTEIN"/>
    <property type="match status" value="1"/>
</dbReference>
<evidence type="ECO:0000259" key="1">
    <source>
        <dbReference type="Pfam" id="PF00188"/>
    </source>
</evidence>
<evidence type="ECO:0000313" key="2">
    <source>
        <dbReference type="EMBL" id="ALG15388.1"/>
    </source>
</evidence>
<proteinExistence type="predicted"/>
<dbReference type="Gene3D" id="3.40.33.10">
    <property type="entry name" value="CAP"/>
    <property type="match status" value="1"/>
</dbReference>
<evidence type="ECO:0000313" key="3">
    <source>
        <dbReference type="Proteomes" id="UP000063699"/>
    </source>
</evidence>
<dbReference type="STRING" id="860235.AOZ06_38715"/>
<gene>
    <name evidence="2" type="ORF">AOZ06_38715</name>
</gene>